<evidence type="ECO:0000256" key="10">
    <source>
        <dbReference type="PROSITE-ProRule" id="PRU10141"/>
    </source>
</evidence>
<evidence type="ECO:0000259" key="11">
    <source>
        <dbReference type="PROSITE" id="PS50011"/>
    </source>
</evidence>
<dbReference type="InterPro" id="IPR000719">
    <property type="entry name" value="Prot_kinase_dom"/>
</dbReference>
<dbReference type="SMART" id="SM00220">
    <property type="entry name" value="S_TKc"/>
    <property type="match status" value="1"/>
</dbReference>
<dbReference type="GO" id="GO:0005524">
    <property type="term" value="F:ATP binding"/>
    <property type="evidence" value="ECO:0007669"/>
    <property type="project" value="UniProtKB-UniRule"/>
</dbReference>
<evidence type="ECO:0000313" key="12">
    <source>
        <dbReference type="EMBL" id="KAK1266935.1"/>
    </source>
</evidence>
<dbReference type="PANTHER" id="PTHR24056">
    <property type="entry name" value="CELL DIVISION PROTEIN KINASE"/>
    <property type="match status" value="1"/>
</dbReference>
<dbReference type="InterPro" id="IPR017441">
    <property type="entry name" value="Protein_kinase_ATP_BS"/>
</dbReference>
<evidence type="ECO:0000256" key="1">
    <source>
        <dbReference type="ARBA" id="ARBA00006485"/>
    </source>
</evidence>
<dbReference type="Pfam" id="PF00069">
    <property type="entry name" value="Pkinase"/>
    <property type="match status" value="1"/>
</dbReference>
<dbReference type="PANTHER" id="PTHR24056:SF178">
    <property type="entry name" value="CYCLIN-DEPENDENT KINASE B2-2"/>
    <property type="match status" value="1"/>
</dbReference>
<gene>
    <name evidence="12" type="ORF">QJS04_geneDACA014520</name>
</gene>
<reference evidence="12" key="2">
    <citation type="submission" date="2023-06" db="EMBL/GenBank/DDBJ databases">
        <authorList>
            <person name="Ma L."/>
            <person name="Liu K.-W."/>
            <person name="Li Z."/>
            <person name="Hsiao Y.-Y."/>
            <person name="Qi Y."/>
            <person name="Fu T."/>
            <person name="Tang G."/>
            <person name="Zhang D."/>
            <person name="Sun W.-H."/>
            <person name="Liu D.-K."/>
            <person name="Li Y."/>
            <person name="Chen G.-Z."/>
            <person name="Liu X.-D."/>
            <person name="Liao X.-Y."/>
            <person name="Jiang Y.-T."/>
            <person name="Yu X."/>
            <person name="Hao Y."/>
            <person name="Huang J."/>
            <person name="Zhao X.-W."/>
            <person name="Ke S."/>
            <person name="Chen Y.-Y."/>
            <person name="Wu W.-L."/>
            <person name="Hsu J.-L."/>
            <person name="Lin Y.-F."/>
            <person name="Huang M.-D."/>
            <person name="Li C.-Y."/>
            <person name="Huang L."/>
            <person name="Wang Z.-W."/>
            <person name="Zhao X."/>
            <person name="Zhong W.-Y."/>
            <person name="Peng D.-H."/>
            <person name="Ahmad S."/>
            <person name="Lan S."/>
            <person name="Zhang J.-S."/>
            <person name="Tsai W.-C."/>
            <person name="Van De Peer Y."/>
            <person name="Liu Z.-J."/>
        </authorList>
    </citation>
    <scope>NUCLEOTIDE SEQUENCE</scope>
    <source>
        <strain evidence="12">SCP</strain>
        <tissue evidence="12">Leaves</tissue>
    </source>
</reference>
<keyword evidence="13" id="KW-1185">Reference proteome</keyword>
<feature type="domain" description="Protein kinase" evidence="11">
    <location>
        <begin position="4"/>
        <end position="172"/>
    </location>
</feature>
<dbReference type="GO" id="GO:0008353">
    <property type="term" value="F:RNA polymerase II CTD heptapeptide repeat kinase activity"/>
    <property type="evidence" value="ECO:0007669"/>
    <property type="project" value="UniProtKB-EC"/>
</dbReference>
<evidence type="ECO:0000256" key="8">
    <source>
        <dbReference type="ARBA" id="ARBA00048367"/>
    </source>
</evidence>
<keyword evidence="3" id="KW-0808">Transferase</keyword>
<keyword evidence="2" id="KW-0723">Serine/threonine-protein kinase</keyword>
<dbReference type="GO" id="GO:0004693">
    <property type="term" value="F:cyclin-dependent protein serine/threonine kinase activity"/>
    <property type="evidence" value="ECO:0007669"/>
    <property type="project" value="UniProtKB-EC"/>
</dbReference>
<evidence type="ECO:0000256" key="5">
    <source>
        <dbReference type="ARBA" id="ARBA00022777"/>
    </source>
</evidence>
<protein>
    <submittedName>
        <fullName evidence="12">Cyclin-dependent kinase B2-1</fullName>
    </submittedName>
</protein>
<dbReference type="GO" id="GO:0000082">
    <property type="term" value="P:G1/S transition of mitotic cell cycle"/>
    <property type="evidence" value="ECO:0007669"/>
    <property type="project" value="TreeGrafter"/>
</dbReference>
<comment type="catalytic activity">
    <reaction evidence="8">
        <text>L-seryl-[protein] + ATP = O-phospho-L-seryl-[protein] + ADP + H(+)</text>
        <dbReference type="Rhea" id="RHEA:17989"/>
        <dbReference type="Rhea" id="RHEA-COMP:9863"/>
        <dbReference type="Rhea" id="RHEA-COMP:11604"/>
        <dbReference type="ChEBI" id="CHEBI:15378"/>
        <dbReference type="ChEBI" id="CHEBI:29999"/>
        <dbReference type="ChEBI" id="CHEBI:30616"/>
        <dbReference type="ChEBI" id="CHEBI:83421"/>
        <dbReference type="ChEBI" id="CHEBI:456216"/>
        <dbReference type="EC" id="2.7.11.22"/>
    </reaction>
</comment>
<dbReference type="GO" id="GO:0005737">
    <property type="term" value="C:cytoplasm"/>
    <property type="evidence" value="ECO:0007669"/>
    <property type="project" value="TreeGrafter"/>
</dbReference>
<dbReference type="GO" id="GO:0030332">
    <property type="term" value="F:cyclin binding"/>
    <property type="evidence" value="ECO:0007669"/>
    <property type="project" value="TreeGrafter"/>
</dbReference>
<evidence type="ECO:0000256" key="9">
    <source>
        <dbReference type="ARBA" id="ARBA00049280"/>
    </source>
</evidence>
<feature type="binding site" evidence="10">
    <location>
        <position position="33"/>
    </location>
    <ligand>
        <name>ATP</name>
        <dbReference type="ChEBI" id="CHEBI:30616"/>
    </ligand>
</feature>
<dbReference type="Proteomes" id="UP001179952">
    <property type="component" value="Unassembled WGS sequence"/>
</dbReference>
<evidence type="ECO:0000256" key="7">
    <source>
        <dbReference type="ARBA" id="ARBA00047811"/>
    </source>
</evidence>
<dbReference type="GO" id="GO:0005634">
    <property type="term" value="C:nucleus"/>
    <property type="evidence" value="ECO:0007669"/>
    <property type="project" value="TreeGrafter"/>
</dbReference>
<comment type="catalytic activity">
    <reaction evidence="9">
        <text>[DNA-directed RNA polymerase] + ATP = phospho-[DNA-directed RNA polymerase] + ADP + H(+)</text>
        <dbReference type="Rhea" id="RHEA:10216"/>
        <dbReference type="Rhea" id="RHEA-COMP:11321"/>
        <dbReference type="Rhea" id="RHEA-COMP:11322"/>
        <dbReference type="ChEBI" id="CHEBI:15378"/>
        <dbReference type="ChEBI" id="CHEBI:30616"/>
        <dbReference type="ChEBI" id="CHEBI:43176"/>
        <dbReference type="ChEBI" id="CHEBI:68546"/>
        <dbReference type="ChEBI" id="CHEBI:456216"/>
        <dbReference type="EC" id="2.7.11.23"/>
    </reaction>
</comment>
<accession>A0AAV9ASK6</accession>
<dbReference type="Gene3D" id="3.30.200.20">
    <property type="entry name" value="Phosphorylase Kinase, domain 1"/>
    <property type="match status" value="1"/>
</dbReference>
<dbReference type="InterPro" id="IPR050108">
    <property type="entry name" value="CDK"/>
</dbReference>
<evidence type="ECO:0000256" key="4">
    <source>
        <dbReference type="ARBA" id="ARBA00022741"/>
    </source>
</evidence>
<dbReference type="PROSITE" id="PS00107">
    <property type="entry name" value="PROTEIN_KINASE_ATP"/>
    <property type="match status" value="1"/>
</dbReference>
<keyword evidence="6 10" id="KW-0067">ATP-binding</keyword>
<evidence type="ECO:0000256" key="6">
    <source>
        <dbReference type="ARBA" id="ARBA00022840"/>
    </source>
</evidence>
<dbReference type="EMBL" id="JAUJYN010000007">
    <property type="protein sequence ID" value="KAK1266935.1"/>
    <property type="molecule type" value="Genomic_DNA"/>
</dbReference>
<reference evidence="12" key="1">
    <citation type="journal article" date="2023" name="Nat. Commun.">
        <title>Diploid and tetraploid genomes of Acorus and the evolution of monocots.</title>
        <authorList>
            <person name="Ma L."/>
            <person name="Liu K.W."/>
            <person name="Li Z."/>
            <person name="Hsiao Y.Y."/>
            <person name="Qi Y."/>
            <person name="Fu T."/>
            <person name="Tang G.D."/>
            <person name="Zhang D."/>
            <person name="Sun W.H."/>
            <person name="Liu D.K."/>
            <person name="Li Y."/>
            <person name="Chen G.Z."/>
            <person name="Liu X.D."/>
            <person name="Liao X.Y."/>
            <person name="Jiang Y.T."/>
            <person name="Yu X."/>
            <person name="Hao Y."/>
            <person name="Huang J."/>
            <person name="Zhao X.W."/>
            <person name="Ke S."/>
            <person name="Chen Y.Y."/>
            <person name="Wu W.L."/>
            <person name="Hsu J.L."/>
            <person name="Lin Y.F."/>
            <person name="Huang M.D."/>
            <person name="Li C.Y."/>
            <person name="Huang L."/>
            <person name="Wang Z.W."/>
            <person name="Zhao X."/>
            <person name="Zhong W.Y."/>
            <person name="Peng D.H."/>
            <person name="Ahmad S."/>
            <person name="Lan S."/>
            <person name="Zhang J.S."/>
            <person name="Tsai W.C."/>
            <person name="Van de Peer Y."/>
            <person name="Liu Z.J."/>
        </authorList>
    </citation>
    <scope>NUCLEOTIDE SEQUENCE</scope>
    <source>
        <strain evidence="12">SCP</strain>
    </source>
</reference>
<keyword evidence="4 10" id="KW-0547">Nucleotide-binding</keyword>
<organism evidence="12 13">
    <name type="scientific">Acorus gramineus</name>
    <name type="common">Dwarf sweet flag</name>
    <dbReference type="NCBI Taxonomy" id="55184"/>
    <lineage>
        <taxon>Eukaryota</taxon>
        <taxon>Viridiplantae</taxon>
        <taxon>Streptophyta</taxon>
        <taxon>Embryophyta</taxon>
        <taxon>Tracheophyta</taxon>
        <taxon>Spermatophyta</taxon>
        <taxon>Magnoliopsida</taxon>
        <taxon>Liliopsida</taxon>
        <taxon>Acoraceae</taxon>
        <taxon>Acorus</taxon>
    </lineage>
</organism>
<keyword evidence="5 12" id="KW-0418">Kinase</keyword>
<comment type="caution">
    <text evidence="12">The sequence shown here is derived from an EMBL/GenBank/DDBJ whole genome shotgun (WGS) entry which is preliminary data.</text>
</comment>
<dbReference type="GO" id="GO:0000307">
    <property type="term" value="C:cyclin-dependent protein kinase holoenzyme complex"/>
    <property type="evidence" value="ECO:0007669"/>
    <property type="project" value="TreeGrafter"/>
</dbReference>
<dbReference type="GO" id="GO:0007165">
    <property type="term" value="P:signal transduction"/>
    <property type="evidence" value="ECO:0007669"/>
    <property type="project" value="TreeGrafter"/>
</dbReference>
<sequence>MDAYEKLEKVGEGTYGKVYRARERATGKIIALKKQRLHGDDEGVPPTTLREVSLLKMLSSDPHVVRSFCMTRSICFGQCRLLGLKQCLNKEGKTVLYLVFEYMDTDLKKYIRSSRKTGQTFPLKTVKVRISVSSSVLNFLNKVVFENCKIVGIMLSPNCCGKPPQIGLGLRV</sequence>
<comment type="similarity">
    <text evidence="1">Belongs to the protein kinase superfamily. CMGC Ser/Thr protein kinase family. CDC2/CDKX subfamily.</text>
</comment>
<dbReference type="PROSITE" id="PS50011">
    <property type="entry name" value="PROTEIN_KINASE_DOM"/>
    <property type="match status" value="1"/>
</dbReference>
<comment type="catalytic activity">
    <reaction evidence="7">
        <text>L-threonyl-[protein] + ATP = O-phospho-L-threonyl-[protein] + ADP + H(+)</text>
        <dbReference type="Rhea" id="RHEA:46608"/>
        <dbReference type="Rhea" id="RHEA-COMP:11060"/>
        <dbReference type="Rhea" id="RHEA-COMP:11605"/>
        <dbReference type="ChEBI" id="CHEBI:15378"/>
        <dbReference type="ChEBI" id="CHEBI:30013"/>
        <dbReference type="ChEBI" id="CHEBI:30616"/>
        <dbReference type="ChEBI" id="CHEBI:61977"/>
        <dbReference type="ChEBI" id="CHEBI:456216"/>
        <dbReference type="EC" id="2.7.11.22"/>
    </reaction>
</comment>
<evidence type="ECO:0000256" key="3">
    <source>
        <dbReference type="ARBA" id="ARBA00022679"/>
    </source>
</evidence>
<name>A0AAV9ASK6_ACOGR</name>
<proteinExistence type="inferred from homology"/>
<dbReference type="SUPFAM" id="SSF56112">
    <property type="entry name" value="Protein kinase-like (PK-like)"/>
    <property type="match status" value="1"/>
</dbReference>
<dbReference type="InterPro" id="IPR011009">
    <property type="entry name" value="Kinase-like_dom_sf"/>
</dbReference>
<dbReference type="AlphaFoldDB" id="A0AAV9ASK6"/>
<dbReference type="FunFam" id="3.30.200.20:FF:000124">
    <property type="entry name" value="Cyclin-dependent kinase 4"/>
    <property type="match status" value="1"/>
</dbReference>
<evidence type="ECO:0000313" key="13">
    <source>
        <dbReference type="Proteomes" id="UP001179952"/>
    </source>
</evidence>
<evidence type="ECO:0000256" key="2">
    <source>
        <dbReference type="ARBA" id="ARBA00022527"/>
    </source>
</evidence>
<dbReference type="GO" id="GO:0010389">
    <property type="term" value="P:regulation of G2/M transition of mitotic cell cycle"/>
    <property type="evidence" value="ECO:0007669"/>
    <property type="project" value="TreeGrafter"/>
</dbReference>